<feature type="signal peptide" evidence="3">
    <location>
        <begin position="1"/>
        <end position="19"/>
    </location>
</feature>
<accession>A0A9P3PFC6</accession>
<protein>
    <recommendedName>
        <fullName evidence="6">Transmembrane protein</fullName>
    </recommendedName>
</protein>
<feature type="region of interest" description="Disordered" evidence="1">
    <location>
        <begin position="346"/>
        <end position="422"/>
    </location>
</feature>
<comment type="caution">
    <text evidence="4">The sequence shown here is derived from an EMBL/GenBank/DDBJ whole genome shotgun (WGS) entry which is preliminary data.</text>
</comment>
<dbReference type="Proteomes" id="UP001063166">
    <property type="component" value="Unassembled WGS sequence"/>
</dbReference>
<keyword evidence="2" id="KW-0812">Transmembrane</keyword>
<dbReference type="Gene3D" id="2.60.120.260">
    <property type="entry name" value="Galactose-binding domain-like"/>
    <property type="match status" value="1"/>
</dbReference>
<keyword evidence="3" id="KW-0732">Signal</keyword>
<name>A0A9P3PFC6_LYOSH</name>
<evidence type="ECO:0000256" key="3">
    <source>
        <dbReference type="SAM" id="SignalP"/>
    </source>
</evidence>
<evidence type="ECO:0008006" key="6">
    <source>
        <dbReference type="Google" id="ProtNLM"/>
    </source>
</evidence>
<keyword evidence="5" id="KW-1185">Reference proteome</keyword>
<organism evidence="4 5">
    <name type="scientific">Lyophyllum shimeji</name>
    <name type="common">Hon-shimeji</name>
    <name type="synonym">Tricholoma shimeji</name>
    <dbReference type="NCBI Taxonomy" id="47721"/>
    <lineage>
        <taxon>Eukaryota</taxon>
        <taxon>Fungi</taxon>
        <taxon>Dikarya</taxon>
        <taxon>Basidiomycota</taxon>
        <taxon>Agaricomycotina</taxon>
        <taxon>Agaricomycetes</taxon>
        <taxon>Agaricomycetidae</taxon>
        <taxon>Agaricales</taxon>
        <taxon>Tricholomatineae</taxon>
        <taxon>Lyophyllaceae</taxon>
        <taxon>Lyophyllum</taxon>
    </lineage>
</organism>
<evidence type="ECO:0000313" key="4">
    <source>
        <dbReference type="EMBL" id="GLB34397.1"/>
    </source>
</evidence>
<dbReference type="EMBL" id="BRPK01000001">
    <property type="protein sequence ID" value="GLB34397.1"/>
    <property type="molecule type" value="Genomic_DNA"/>
</dbReference>
<evidence type="ECO:0000313" key="5">
    <source>
        <dbReference type="Proteomes" id="UP001063166"/>
    </source>
</evidence>
<feature type="compositionally biased region" description="Polar residues" evidence="1">
    <location>
        <begin position="346"/>
        <end position="363"/>
    </location>
</feature>
<feature type="region of interest" description="Disordered" evidence="1">
    <location>
        <begin position="242"/>
        <end position="263"/>
    </location>
</feature>
<feature type="transmembrane region" description="Helical" evidence="2">
    <location>
        <begin position="206"/>
        <end position="230"/>
    </location>
</feature>
<feature type="compositionally biased region" description="Pro residues" evidence="1">
    <location>
        <begin position="413"/>
        <end position="422"/>
    </location>
</feature>
<dbReference type="OrthoDB" id="3234968at2759"/>
<sequence>MFTHLALLFGFSWFTLVSCRHNFTVDDHDPSIVYKGTWVLSANDSLDVGAFHMLTQDPTATATFTFTGVAVYFMSPLWPYTVNTAVSLDGGSPILLDLVDPSRPNVGQGPETVQSQVIWGAAGLPNTQHTLIISVGAGQPYAVVDALIYTVLDPEDSTSLSSPTSSAPDPSSTSSSTKTQDPSSTSPANDAATSNPSGTSSSSSHVVAIALGTVLGVCALLIVAIGVWFCNRRRKRPTSEAWTVAGTPYPGSPQIGQTMTDAPSSTFSGGSSYAYTDANAYQPYDSGWSSPHYATPGPIPGAMAPATAAALAQHPYATASPVVQEDKGDTWQGTTAQISQRYMRSPNRYQPNTLSTITETSTPPLGGGTPLAHSPSSYATDIGSDAGVQATGSHPHQNLGAPFSAPTTTKPGYPHPPAYTPP</sequence>
<evidence type="ECO:0000256" key="2">
    <source>
        <dbReference type="SAM" id="Phobius"/>
    </source>
</evidence>
<keyword evidence="2" id="KW-0472">Membrane</keyword>
<feature type="chain" id="PRO_5040438559" description="Transmembrane protein" evidence="3">
    <location>
        <begin position="20"/>
        <end position="422"/>
    </location>
</feature>
<keyword evidence="2" id="KW-1133">Transmembrane helix</keyword>
<dbReference type="AlphaFoldDB" id="A0A9P3PFC6"/>
<proteinExistence type="predicted"/>
<reference evidence="4" key="1">
    <citation type="submission" date="2022-07" db="EMBL/GenBank/DDBJ databases">
        <title>The genome of Lyophyllum shimeji provides insight into the initial evolution of ectomycorrhizal fungal genome.</title>
        <authorList>
            <person name="Kobayashi Y."/>
            <person name="Shibata T."/>
            <person name="Hirakawa H."/>
            <person name="Shigenobu S."/>
            <person name="Nishiyama T."/>
            <person name="Yamada A."/>
            <person name="Hasebe M."/>
            <person name="Kawaguchi M."/>
        </authorList>
    </citation>
    <scope>NUCLEOTIDE SEQUENCE</scope>
    <source>
        <strain evidence="4">AT787</strain>
    </source>
</reference>
<gene>
    <name evidence="4" type="ORF">LshimejAT787_0112810</name>
</gene>
<feature type="compositionally biased region" description="Polar residues" evidence="1">
    <location>
        <begin position="254"/>
        <end position="263"/>
    </location>
</feature>
<evidence type="ECO:0000256" key="1">
    <source>
        <dbReference type="SAM" id="MobiDB-lite"/>
    </source>
</evidence>
<feature type="compositionally biased region" description="Low complexity" evidence="1">
    <location>
        <begin position="158"/>
        <end position="187"/>
    </location>
</feature>
<feature type="region of interest" description="Disordered" evidence="1">
    <location>
        <begin position="158"/>
        <end position="202"/>
    </location>
</feature>